<comment type="caution">
    <text evidence="13">The sequence shown here is derived from an EMBL/GenBank/DDBJ whole genome shotgun (WGS) entry which is preliminary data.</text>
</comment>
<feature type="transmembrane region" description="Helical" evidence="11">
    <location>
        <begin position="12"/>
        <end position="35"/>
    </location>
</feature>
<evidence type="ECO:0000256" key="10">
    <source>
        <dbReference type="ARBA" id="ARBA00030775"/>
    </source>
</evidence>
<dbReference type="InterPro" id="IPR016785">
    <property type="entry name" value="ComGD"/>
</dbReference>
<evidence type="ECO:0000256" key="3">
    <source>
        <dbReference type="ARBA" id="ARBA00022475"/>
    </source>
</evidence>
<proteinExistence type="inferred from homology"/>
<dbReference type="GO" id="GO:0005886">
    <property type="term" value="C:plasma membrane"/>
    <property type="evidence" value="ECO:0007669"/>
    <property type="project" value="UniProtKB-SubCell"/>
</dbReference>
<evidence type="ECO:0000256" key="7">
    <source>
        <dbReference type="ARBA" id="ARBA00022989"/>
    </source>
</evidence>
<dbReference type="Gene3D" id="3.30.700.10">
    <property type="entry name" value="Glycoprotein, Type 4 Pilin"/>
    <property type="match status" value="1"/>
</dbReference>
<gene>
    <name evidence="13" type="ORF">HNQ40_001834</name>
</gene>
<evidence type="ECO:0000256" key="1">
    <source>
        <dbReference type="ARBA" id="ARBA00004377"/>
    </source>
</evidence>
<keyword evidence="6 11" id="KW-0812">Transmembrane</keyword>
<organism evidence="13 14">
    <name type="scientific">Algisphaera agarilytica</name>
    <dbReference type="NCBI Taxonomy" id="1385975"/>
    <lineage>
        <taxon>Bacteria</taxon>
        <taxon>Pseudomonadati</taxon>
        <taxon>Planctomycetota</taxon>
        <taxon>Phycisphaerae</taxon>
        <taxon>Phycisphaerales</taxon>
        <taxon>Phycisphaeraceae</taxon>
        <taxon>Algisphaera</taxon>
    </lineage>
</organism>
<dbReference type="AlphaFoldDB" id="A0A7X0H659"/>
<dbReference type="InterPro" id="IPR045584">
    <property type="entry name" value="Pilin-like"/>
</dbReference>
<accession>A0A7X0H659</accession>
<evidence type="ECO:0000256" key="9">
    <source>
        <dbReference type="ARBA" id="ARBA00025772"/>
    </source>
</evidence>
<evidence type="ECO:0000256" key="8">
    <source>
        <dbReference type="ARBA" id="ARBA00023136"/>
    </source>
</evidence>
<dbReference type="PIRSF" id="PIRSF021292">
    <property type="entry name" value="Competence_ComGD"/>
    <property type="match status" value="1"/>
</dbReference>
<name>A0A7X0H659_9BACT</name>
<evidence type="ECO:0000256" key="5">
    <source>
        <dbReference type="ARBA" id="ARBA00022519"/>
    </source>
</evidence>
<protein>
    <recommendedName>
        <fullName evidence="2">Type II secretion system protein H</fullName>
    </recommendedName>
    <alternativeName>
        <fullName evidence="10">General secretion pathway protein H</fullName>
    </alternativeName>
</protein>
<dbReference type="Pfam" id="PF12019">
    <property type="entry name" value="GspH"/>
    <property type="match status" value="1"/>
</dbReference>
<dbReference type="GO" id="GO:0015627">
    <property type="term" value="C:type II protein secretion system complex"/>
    <property type="evidence" value="ECO:0007669"/>
    <property type="project" value="InterPro"/>
</dbReference>
<evidence type="ECO:0000256" key="11">
    <source>
        <dbReference type="SAM" id="Phobius"/>
    </source>
</evidence>
<comment type="subcellular location">
    <subcellularLocation>
        <location evidence="1">Cell inner membrane</location>
        <topology evidence="1">Single-pass membrane protein</topology>
    </subcellularLocation>
</comment>
<keyword evidence="14" id="KW-1185">Reference proteome</keyword>
<keyword evidence="5" id="KW-0997">Cell inner membrane</keyword>
<evidence type="ECO:0000256" key="6">
    <source>
        <dbReference type="ARBA" id="ARBA00022692"/>
    </source>
</evidence>
<keyword evidence="3" id="KW-1003">Cell membrane</keyword>
<evidence type="ECO:0000313" key="14">
    <source>
        <dbReference type="Proteomes" id="UP000541810"/>
    </source>
</evidence>
<evidence type="ECO:0000259" key="12">
    <source>
        <dbReference type="Pfam" id="PF12019"/>
    </source>
</evidence>
<dbReference type="Proteomes" id="UP000541810">
    <property type="component" value="Unassembled WGS sequence"/>
</dbReference>
<dbReference type="Pfam" id="PF07963">
    <property type="entry name" value="N_methyl"/>
    <property type="match status" value="1"/>
</dbReference>
<evidence type="ECO:0000313" key="13">
    <source>
        <dbReference type="EMBL" id="MBB6430028.1"/>
    </source>
</evidence>
<evidence type="ECO:0000256" key="4">
    <source>
        <dbReference type="ARBA" id="ARBA00022481"/>
    </source>
</evidence>
<dbReference type="GO" id="GO:0015628">
    <property type="term" value="P:protein secretion by the type II secretion system"/>
    <property type="evidence" value="ECO:0007669"/>
    <property type="project" value="InterPro"/>
</dbReference>
<dbReference type="GO" id="GO:0030420">
    <property type="term" value="P:establishment of competence for transformation"/>
    <property type="evidence" value="ECO:0007669"/>
    <property type="project" value="InterPro"/>
</dbReference>
<reference evidence="13 14" key="1">
    <citation type="submission" date="2020-08" db="EMBL/GenBank/DDBJ databases">
        <title>Genomic Encyclopedia of Type Strains, Phase IV (KMG-IV): sequencing the most valuable type-strain genomes for metagenomic binning, comparative biology and taxonomic classification.</title>
        <authorList>
            <person name="Goeker M."/>
        </authorList>
    </citation>
    <scope>NUCLEOTIDE SEQUENCE [LARGE SCALE GENOMIC DNA]</scope>
    <source>
        <strain evidence="13 14">DSM 103725</strain>
    </source>
</reference>
<sequence length="171" mass="18457">MKHQPHPARRRSAAYTLVEVLLVVTILGIVSVSVIPSMLTAGEMGVQAAARVIVADLLYAQNEAIAQQASHKVVFDVANNSYQIQDQNGTPLTVDWLGGSANNYIVDFANDQRFQGVTITAVDFGVTTPNEISYDNLGGPSTGGSITIQFDRQSYRIDVAEFTGRVTVTQI</sequence>
<keyword evidence="8 11" id="KW-0472">Membrane</keyword>
<evidence type="ECO:0000256" key="2">
    <source>
        <dbReference type="ARBA" id="ARBA00021549"/>
    </source>
</evidence>
<comment type="similarity">
    <text evidence="9">Belongs to the GSP H family.</text>
</comment>
<dbReference type="EMBL" id="JACHGY010000001">
    <property type="protein sequence ID" value="MBB6430028.1"/>
    <property type="molecule type" value="Genomic_DNA"/>
</dbReference>
<keyword evidence="4" id="KW-0488">Methylation</keyword>
<keyword evidence="7 11" id="KW-1133">Transmembrane helix</keyword>
<dbReference type="SUPFAM" id="SSF54523">
    <property type="entry name" value="Pili subunits"/>
    <property type="match status" value="1"/>
</dbReference>
<dbReference type="InterPro" id="IPR022346">
    <property type="entry name" value="T2SS_GspH"/>
</dbReference>
<dbReference type="InterPro" id="IPR012902">
    <property type="entry name" value="N_methyl_site"/>
</dbReference>
<feature type="domain" description="General secretion pathway GspH" evidence="12">
    <location>
        <begin position="49"/>
        <end position="159"/>
    </location>
</feature>